<dbReference type="InterPro" id="IPR057253">
    <property type="entry name" value="CoiA-like_N"/>
</dbReference>
<dbReference type="Pfam" id="PF06054">
    <property type="entry name" value="CoiA_nuc"/>
    <property type="match status" value="1"/>
</dbReference>
<sequence length="359" mass="41975">MLYAQIDQKLVSANEVLVTQANFRCPGCGAQVRYRHGQLNVAHFAHISARCAFEAEPESAAHLMGKLQLYQLGTQIGEAQVEVVFSTIKQRADVVVEYKKNKYILEYQCSPISRTQVKQRTRAYQQLGYEVIWLLGPKYQQSKIRKSLVAKFNDALLIFYNYKTQKCTLTANFNEVDFQSLQSISQEYELDQLLQVIKIYKKRVFWQDSPTTKQVLIQQSIKIQQQLVRKNKEWLQIQQECYQVKHNLSGVPWICHPKKSMPLGLAMPHILWRSRCVLLLEHYPLETIFAVSKLQNMFVKQGCWLTIDERLCRYIVNQFIIELVSNQVLTRIGPGKLELICYPEWYANWQFKTNSLKLN</sequence>
<gene>
    <name evidence="3" type="ORF">WFA24289_01392</name>
</gene>
<keyword evidence="4" id="KW-1185">Reference proteome</keyword>
<dbReference type="InterPro" id="IPR010330">
    <property type="entry name" value="CoiA_nuc"/>
</dbReference>
<comment type="caution">
    <text evidence="3">The sequence shown here is derived from an EMBL/GenBank/DDBJ whole genome shotgun (WGS) entry which is preliminary data.</text>
</comment>
<proteinExistence type="predicted"/>
<dbReference type="EMBL" id="CAKKNS010000006">
    <property type="protein sequence ID" value="CAH0417075.1"/>
    <property type="molecule type" value="Genomic_DNA"/>
</dbReference>
<dbReference type="Pfam" id="PF25164">
    <property type="entry name" value="CoiA_N"/>
    <property type="match status" value="1"/>
</dbReference>
<name>A0ABN8BMK2_9LACO</name>
<evidence type="ECO:0000313" key="4">
    <source>
        <dbReference type="Proteomes" id="UP000789707"/>
    </source>
</evidence>
<evidence type="ECO:0000313" key="3">
    <source>
        <dbReference type="EMBL" id="CAH0417075.1"/>
    </source>
</evidence>
<feature type="domain" description="Competence protein CoiA-like N-terminal" evidence="2">
    <location>
        <begin position="17"/>
        <end position="53"/>
    </location>
</feature>
<evidence type="ECO:0000259" key="2">
    <source>
        <dbReference type="Pfam" id="PF25164"/>
    </source>
</evidence>
<evidence type="ECO:0000259" key="1">
    <source>
        <dbReference type="Pfam" id="PF06054"/>
    </source>
</evidence>
<reference evidence="3 4" key="1">
    <citation type="submission" date="2021-11" db="EMBL/GenBank/DDBJ databases">
        <authorList>
            <person name="Depoorter E."/>
        </authorList>
    </citation>
    <scope>NUCLEOTIDE SEQUENCE [LARGE SCALE GENOMIC DNA]</scope>
    <source>
        <strain evidence="3 4">LMG 24289</strain>
    </source>
</reference>
<dbReference type="RefSeq" id="WP_230097109.1">
    <property type="nucleotide sequence ID" value="NZ_CAKKNS010000006.1"/>
</dbReference>
<protein>
    <recommendedName>
        <fullName evidence="5">Competence protein CoiA</fullName>
    </recommendedName>
</protein>
<accession>A0ABN8BMK2</accession>
<organism evidence="3 4">
    <name type="scientific">Periweissella fabaria</name>
    <dbReference type="NCBI Taxonomy" id="546157"/>
    <lineage>
        <taxon>Bacteria</taxon>
        <taxon>Bacillati</taxon>
        <taxon>Bacillota</taxon>
        <taxon>Bacilli</taxon>
        <taxon>Lactobacillales</taxon>
        <taxon>Lactobacillaceae</taxon>
        <taxon>Periweissella</taxon>
    </lineage>
</organism>
<feature type="domain" description="Competence protein CoiA nuclease-like" evidence="1">
    <location>
        <begin position="58"/>
        <end position="189"/>
    </location>
</feature>
<evidence type="ECO:0008006" key="5">
    <source>
        <dbReference type="Google" id="ProtNLM"/>
    </source>
</evidence>
<dbReference type="Proteomes" id="UP000789707">
    <property type="component" value="Unassembled WGS sequence"/>
</dbReference>